<dbReference type="Proteomes" id="UP001331761">
    <property type="component" value="Unassembled WGS sequence"/>
</dbReference>
<reference evidence="2 3" key="1">
    <citation type="submission" date="2019-10" db="EMBL/GenBank/DDBJ databases">
        <title>Assembly and Annotation for the nematode Trichostrongylus colubriformis.</title>
        <authorList>
            <person name="Martin J."/>
        </authorList>
    </citation>
    <scope>NUCLEOTIDE SEQUENCE [LARGE SCALE GENOMIC DNA]</scope>
    <source>
        <strain evidence="2">G859</strain>
        <tissue evidence="2">Whole worm</tissue>
    </source>
</reference>
<comment type="caution">
    <text evidence="2">The sequence shown here is derived from an EMBL/GenBank/DDBJ whole genome shotgun (WGS) entry which is preliminary data.</text>
</comment>
<dbReference type="GO" id="GO:0007007">
    <property type="term" value="P:inner mitochondrial membrane organization"/>
    <property type="evidence" value="ECO:0007669"/>
    <property type="project" value="TreeGrafter"/>
</dbReference>
<evidence type="ECO:0000313" key="2">
    <source>
        <dbReference type="EMBL" id="KAK5985229.1"/>
    </source>
</evidence>
<evidence type="ECO:0000256" key="1">
    <source>
        <dbReference type="SAM" id="Coils"/>
    </source>
</evidence>
<dbReference type="EMBL" id="WIXE01001951">
    <property type="protein sequence ID" value="KAK5985229.1"/>
    <property type="molecule type" value="Genomic_DNA"/>
</dbReference>
<keyword evidence="3" id="KW-1185">Reference proteome</keyword>
<feature type="coiled-coil region" evidence="1">
    <location>
        <begin position="49"/>
        <end position="106"/>
    </location>
</feature>
<name>A0AAN8ISK8_TRICO</name>
<dbReference type="AlphaFoldDB" id="A0AAN8ISK8"/>
<organism evidence="2 3">
    <name type="scientific">Trichostrongylus colubriformis</name>
    <name type="common">Black scour worm</name>
    <dbReference type="NCBI Taxonomy" id="6319"/>
    <lineage>
        <taxon>Eukaryota</taxon>
        <taxon>Metazoa</taxon>
        <taxon>Ecdysozoa</taxon>
        <taxon>Nematoda</taxon>
        <taxon>Chromadorea</taxon>
        <taxon>Rhabditida</taxon>
        <taxon>Rhabditina</taxon>
        <taxon>Rhabditomorpha</taxon>
        <taxon>Strongyloidea</taxon>
        <taxon>Trichostrongylidae</taxon>
        <taxon>Trichostrongylus</taxon>
    </lineage>
</organism>
<accession>A0AAN8ISK8</accession>
<dbReference type="PANTHER" id="PTHR21588">
    <property type="entry name" value="COILED-COIL-HELIX-COILED-COIL-HELIX DOMAIN CONTAINING 6"/>
    <property type="match status" value="1"/>
</dbReference>
<dbReference type="InterPro" id="IPR052632">
    <property type="entry name" value="MICOS_subunit_Mic19"/>
</dbReference>
<evidence type="ECO:0000313" key="3">
    <source>
        <dbReference type="Proteomes" id="UP001331761"/>
    </source>
</evidence>
<sequence>MGSAQSQEEQPDVVRIDRNEIPEEYKTVGVSSDVVKRVNAQTGGGSTEAEQLRAQLVREQEEKQRLRQEMARLSELQKRQQGYQAADDIEERKRIFEETVARVQEKFFAYHRENVCADNEKEIMECLKRNPNRVLKCAPLTTQYEKFFTSEYSVERMKWLYGCVVLLALGLLYFRPLLRHRKSDVVTVWTLSKSSASFDSYRYRNCSVSTCLRSQRCMLDYGKISVYIQPITRVVDDVGNVLSPVPSKEFHTIRKLLLHYSVSDPQQACIFFPGIDFLNLHRFPSIDVAHAVANMIDERFRNVLMFTLIGEWKHNHRHIMASPIIPLHLYRHRLDISLSPYFGNLPAPTTSASSTHNTLLVMLFNASSSFREVAAEAFGRSA</sequence>
<gene>
    <name evidence="2" type="ORF">GCK32_012910</name>
</gene>
<dbReference type="PANTHER" id="PTHR21588:SF18">
    <property type="entry name" value="MICOS COMPLEX SUBUNIT MIC19"/>
    <property type="match status" value="1"/>
</dbReference>
<proteinExistence type="predicted"/>
<dbReference type="GO" id="GO:0061617">
    <property type="term" value="C:MICOS complex"/>
    <property type="evidence" value="ECO:0007669"/>
    <property type="project" value="TreeGrafter"/>
</dbReference>
<protein>
    <submittedName>
        <fullName evidence="2">Uncharacterized protein</fullName>
    </submittedName>
</protein>
<keyword evidence="1" id="KW-0175">Coiled coil</keyword>
<feature type="non-terminal residue" evidence="2">
    <location>
        <position position="382"/>
    </location>
</feature>